<feature type="compositionally biased region" description="Acidic residues" evidence="3">
    <location>
        <begin position="116"/>
        <end position="131"/>
    </location>
</feature>
<dbReference type="SUPFAM" id="SSF48403">
    <property type="entry name" value="Ankyrin repeat"/>
    <property type="match status" value="1"/>
</dbReference>
<feature type="compositionally biased region" description="Polar residues" evidence="3">
    <location>
        <begin position="251"/>
        <end position="267"/>
    </location>
</feature>
<dbReference type="EMBL" id="CDMZ01000496">
    <property type="protein sequence ID" value="CEM15632.1"/>
    <property type="molecule type" value="Genomic_DNA"/>
</dbReference>
<feature type="compositionally biased region" description="Gly residues" evidence="3">
    <location>
        <begin position="715"/>
        <end position="725"/>
    </location>
</feature>
<feature type="compositionally biased region" description="Low complexity" evidence="3">
    <location>
        <begin position="691"/>
        <end position="714"/>
    </location>
</feature>
<evidence type="ECO:0000313" key="5">
    <source>
        <dbReference type="EMBL" id="CEM15632.1"/>
    </source>
</evidence>
<feature type="region of interest" description="Disordered" evidence="3">
    <location>
        <begin position="420"/>
        <end position="443"/>
    </location>
</feature>
<comment type="similarity">
    <text evidence="1">Belongs to the calflagin family.</text>
</comment>
<dbReference type="Pfam" id="PF22592">
    <property type="entry name" value="FCaBP_EF-hand"/>
    <property type="match status" value="1"/>
</dbReference>
<proteinExistence type="inferred from homology"/>
<feature type="domain" description="EF-hand" evidence="4">
    <location>
        <begin position="154"/>
        <end position="189"/>
    </location>
</feature>
<name>A0A0G4FNK5_9ALVE</name>
<dbReference type="SMART" id="SM00054">
    <property type="entry name" value="EFh"/>
    <property type="match status" value="4"/>
</dbReference>
<feature type="compositionally biased region" description="Acidic residues" evidence="3">
    <location>
        <begin position="212"/>
        <end position="226"/>
    </location>
</feature>
<evidence type="ECO:0000256" key="2">
    <source>
        <dbReference type="ARBA" id="ARBA00022837"/>
    </source>
</evidence>
<feature type="compositionally biased region" description="Low complexity" evidence="3">
    <location>
        <begin position="268"/>
        <end position="278"/>
    </location>
</feature>
<protein>
    <recommendedName>
        <fullName evidence="4">EF-hand domain-containing protein</fullName>
    </recommendedName>
</protein>
<dbReference type="Gene3D" id="1.25.40.20">
    <property type="entry name" value="Ankyrin repeat-containing domain"/>
    <property type="match status" value="1"/>
</dbReference>
<evidence type="ECO:0000259" key="4">
    <source>
        <dbReference type="PROSITE" id="PS50222"/>
    </source>
</evidence>
<dbReference type="PROSITE" id="PS00018">
    <property type="entry name" value="EF_HAND_1"/>
    <property type="match status" value="2"/>
</dbReference>
<gene>
    <name evidence="5" type="ORF">Cvel_3535</name>
</gene>
<dbReference type="InterPro" id="IPR054322">
    <property type="entry name" value="FCABP_EF-hand"/>
</dbReference>
<sequence>MTDIAQKLVEKARTGKQKECEDMIKQQADVNFCEPPKGRTPIFRAVEGKRDDMVNFLMARGCEMNFVCQDPDEITELTCAHFAAFGGKPPLEHFLFFSGAWHNRWREKQRRLAAGESDDSSDDDDDDDDNDAEKRRKQLMKQLKKRLPYGNNDDDLKKRKKLWDKWDVNKDKKLSVSEAIDGLRKKLDLDSKGHKLDRNIIKCAYKHAVDGGDSDNEDDEGDGDDEGSQKGSEKSGEGGEDEDAEGRTTPAEGSTGSDGKSETSSQKSGGTSPSGSRQSSRESLQEEGGGSRRGSKGSNSSGSLGGGKKKKKKKSKKKKSGSQKVIRFIEFPHFRRFLYLMSLYFIFYELFKQMDADGTMKLDKKEFAGAAGLMKEIGIFIDDAEKEFDTIDADGSRRINLLEFCDFCWGNALDLPLDPPLEDDDDKDGDGGEKKKKKKRNVLDDLTPSEKWQKLLDSIPAGKGKDVRKAQDKLFDELDTGKGRGAGVLTYAELWGNFRKRFRGVPLPGCLNLSWPIKAAFRNTQMIDEGEDSLGRSSLSRREFRFFCEYLRLYMTLFRMFEQLDTSGEGILDESEFSTGWSQMTDWGFTMEGTPEDHFSKAASMAQGSNGISALEFFNWAMGQPLEISFEGDPEDEQEKKEEEEGADEPLALTPDLPIAPNTKEEEGETEGAEAPAEGTKEEKEGEGEAAEAGGAETGAAAAEGEAEAPPEASGEGGGGEGGGAAEEQPPS</sequence>
<keyword evidence="2" id="KW-0106">Calcium</keyword>
<dbReference type="GO" id="GO:0005509">
    <property type="term" value="F:calcium ion binding"/>
    <property type="evidence" value="ECO:0007669"/>
    <property type="project" value="InterPro"/>
</dbReference>
<organism evidence="5">
    <name type="scientific">Chromera velia CCMP2878</name>
    <dbReference type="NCBI Taxonomy" id="1169474"/>
    <lineage>
        <taxon>Eukaryota</taxon>
        <taxon>Sar</taxon>
        <taxon>Alveolata</taxon>
        <taxon>Colpodellida</taxon>
        <taxon>Chromeraceae</taxon>
        <taxon>Chromera</taxon>
    </lineage>
</organism>
<feature type="region of interest" description="Disordered" evidence="3">
    <location>
        <begin position="206"/>
        <end position="319"/>
    </location>
</feature>
<dbReference type="Gene3D" id="1.10.238.10">
    <property type="entry name" value="EF-hand"/>
    <property type="match status" value="3"/>
</dbReference>
<feature type="region of interest" description="Disordered" evidence="3">
    <location>
        <begin position="630"/>
        <end position="732"/>
    </location>
</feature>
<evidence type="ECO:0000256" key="1">
    <source>
        <dbReference type="ARBA" id="ARBA00005727"/>
    </source>
</evidence>
<dbReference type="PROSITE" id="PS50222">
    <property type="entry name" value="EF_HAND_2"/>
    <property type="match status" value="2"/>
</dbReference>
<reference evidence="5" key="1">
    <citation type="submission" date="2014-11" db="EMBL/GenBank/DDBJ databases">
        <authorList>
            <person name="Otto D Thomas"/>
            <person name="Naeem Raeece"/>
        </authorList>
    </citation>
    <scope>NUCLEOTIDE SEQUENCE</scope>
</reference>
<dbReference type="InterPro" id="IPR036770">
    <property type="entry name" value="Ankyrin_rpt-contain_sf"/>
</dbReference>
<dbReference type="SUPFAM" id="SSF47473">
    <property type="entry name" value="EF-hand"/>
    <property type="match status" value="2"/>
</dbReference>
<accession>A0A0G4FNK5</accession>
<dbReference type="InterPro" id="IPR011992">
    <property type="entry name" value="EF-hand-dom_pair"/>
</dbReference>
<feature type="domain" description="EF-hand" evidence="4">
    <location>
        <begin position="342"/>
        <end position="377"/>
    </location>
</feature>
<dbReference type="PhylomeDB" id="A0A0G4FNK5"/>
<dbReference type="InterPro" id="IPR018247">
    <property type="entry name" value="EF_Hand_1_Ca_BS"/>
</dbReference>
<dbReference type="InterPro" id="IPR002048">
    <property type="entry name" value="EF_hand_dom"/>
</dbReference>
<feature type="compositionally biased region" description="Basic and acidic residues" evidence="3">
    <location>
        <begin position="227"/>
        <end position="237"/>
    </location>
</feature>
<feature type="region of interest" description="Disordered" evidence="3">
    <location>
        <begin position="112"/>
        <end position="132"/>
    </location>
</feature>
<dbReference type="AlphaFoldDB" id="A0A0G4FNK5"/>
<evidence type="ECO:0000256" key="3">
    <source>
        <dbReference type="SAM" id="MobiDB-lite"/>
    </source>
</evidence>
<dbReference type="VEuPathDB" id="CryptoDB:Cvel_3535"/>
<feature type="compositionally biased region" description="Basic residues" evidence="3">
    <location>
        <begin position="307"/>
        <end position="319"/>
    </location>
</feature>